<dbReference type="Gene3D" id="1.20.1080.10">
    <property type="entry name" value="Glycerol uptake facilitator protein"/>
    <property type="match status" value="1"/>
</dbReference>
<feature type="transmembrane region" description="Helical" evidence="7">
    <location>
        <begin position="36"/>
        <end position="57"/>
    </location>
</feature>
<dbReference type="InterPro" id="IPR022357">
    <property type="entry name" value="MIP_CS"/>
</dbReference>
<dbReference type="AlphaFoldDB" id="A9NHD1"/>
<dbReference type="InterPro" id="IPR000425">
    <property type="entry name" value="MIP"/>
</dbReference>
<feature type="transmembrane region" description="Helical" evidence="7">
    <location>
        <begin position="198"/>
        <end position="219"/>
    </location>
</feature>
<keyword evidence="5 7" id="KW-0472">Membrane</keyword>
<evidence type="ECO:0000256" key="7">
    <source>
        <dbReference type="SAM" id="Phobius"/>
    </source>
</evidence>
<evidence type="ECO:0000256" key="5">
    <source>
        <dbReference type="ARBA" id="ARBA00023136"/>
    </source>
</evidence>
<gene>
    <name evidence="8" type="ordered locus">ACL_1162</name>
</gene>
<evidence type="ECO:0000256" key="3">
    <source>
        <dbReference type="ARBA" id="ARBA00022692"/>
    </source>
</evidence>
<dbReference type="eggNOG" id="COG0580">
    <property type="taxonomic scope" value="Bacteria"/>
</dbReference>
<dbReference type="STRING" id="441768.ACL_1162"/>
<dbReference type="PRINTS" id="PR00783">
    <property type="entry name" value="MINTRINSICP"/>
</dbReference>
<feature type="transmembrane region" description="Helical" evidence="7">
    <location>
        <begin position="78"/>
        <end position="101"/>
    </location>
</feature>
<dbReference type="InterPro" id="IPR034294">
    <property type="entry name" value="Aquaporin_transptr"/>
</dbReference>
<dbReference type="InterPro" id="IPR023271">
    <property type="entry name" value="Aquaporin-like"/>
</dbReference>
<reference evidence="8 9" key="1">
    <citation type="journal article" date="2011" name="J. Bacteriol.">
        <title>Complete genome and proteome of Acholeplasma laidlawii.</title>
        <authorList>
            <person name="Lazarev V.N."/>
            <person name="Levitskii S.A."/>
            <person name="Basovskii Y.I."/>
            <person name="Chukin M.M."/>
            <person name="Akopian T.A."/>
            <person name="Vereshchagin V.V."/>
            <person name="Kostrjukova E.S."/>
            <person name="Kovaleva G.Y."/>
            <person name="Kazanov M.D."/>
            <person name="Malko D.B."/>
            <person name="Vitreschak A.G."/>
            <person name="Sernova N.V."/>
            <person name="Gelfand M.S."/>
            <person name="Demina I.A."/>
            <person name="Serebryakova M.V."/>
            <person name="Galyamina M.A."/>
            <person name="Vtyurin N.N."/>
            <person name="Rogov S.I."/>
            <person name="Alexeev D.G."/>
            <person name="Ladygina V.G."/>
            <person name="Govorun V.M."/>
        </authorList>
    </citation>
    <scope>NUCLEOTIDE SEQUENCE [LARGE SCALE GENOMIC DNA]</scope>
    <source>
        <strain evidence="8 9">PG-8A</strain>
    </source>
</reference>
<dbReference type="GO" id="GO:0015267">
    <property type="term" value="F:channel activity"/>
    <property type="evidence" value="ECO:0007669"/>
    <property type="project" value="InterPro"/>
</dbReference>
<evidence type="ECO:0000256" key="4">
    <source>
        <dbReference type="ARBA" id="ARBA00022989"/>
    </source>
</evidence>
<evidence type="ECO:0000256" key="2">
    <source>
        <dbReference type="ARBA" id="ARBA00022448"/>
    </source>
</evidence>
<feature type="transmembrane region" description="Helical" evidence="7">
    <location>
        <begin position="121"/>
        <end position="143"/>
    </location>
</feature>
<evidence type="ECO:0000313" key="9">
    <source>
        <dbReference type="Proteomes" id="UP000008558"/>
    </source>
</evidence>
<comment type="similarity">
    <text evidence="6">Belongs to the MIP/aquaporin (TC 1.A.8) family.</text>
</comment>
<dbReference type="EMBL" id="CP000896">
    <property type="protein sequence ID" value="ABX81761.1"/>
    <property type="molecule type" value="Genomic_DNA"/>
</dbReference>
<dbReference type="Pfam" id="PF00230">
    <property type="entry name" value="MIP"/>
    <property type="match status" value="1"/>
</dbReference>
<comment type="subcellular location">
    <subcellularLocation>
        <location evidence="1">Membrane</location>
        <topology evidence="1">Multi-pass membrane protein</topology>
    </subcellularLocation>
</comment>
<dbReference type="SUPFAM" id="SSF81338">
    <property type="entry name" value="Aquaporin-like"/>
    <property type="match status" value="1"/>
</dbReference>
<evidence type="ECO:0000256" key="1">
    <source>
        <dbReference type="ARBA" id="ARBA00004141"/>
    </source>
</evidence>
<keyword evidence="2 6" id="KW-0813">Transport</keyword>
<organism evidence="8 9">
    <name type="scientific">Acholeplasma laidlawii (strain PG-8A)</name>
    <dbReference type="NCBI Taxonomy" id="441768"/>
    <lineage>
        <taxon>Bacteria</taxon>
        <taxon>Bacillati</taxon>
        <taxon>Mycoplasmatota</taxon>
        <taxon>Mollicutes</taxon>
        <taxon>Acholeplasmatales</taxon>
        <taxon>Acholeplasmataceae</taxon>
        <taxon>Acholeplasma</taxon>
    </lineage>
</organism>
<keyword evidence="9" id="KW-1185">Reference proteome</keyword>
<name>A9NHD1_ACHLI</name>
<keyword evidence="4 7" id="KW-1133">Transmembrane helix</keyword>
<dbReference type="GO" id="GO:0016020">
    <property type="term" value="C:membrane"/>
    <property type="evidence" value="ECO:0007669"/>
    <property type="project" value="UniProtKB-SubCell"/>
</dbReference>
<sequence length="227" mass="24161">MKYMKLKAYMAEFIGAFALVLVGSTAAVLNLELSSIALAFGLILMAMIYAVGSTSGGHFNPAVSFAMALTKRLSWKDFGMYSFFQLLGSLIAVLCLVPFVGDLSNLGANQIFGDFGGQTGILILLLGVLVEVIGTFLFVFVILRVTKEPNLKSLAGLIIGLTLAALIYFTGPLTNASLNPVRSIFSGLFQGGKALEQVWIFIVGPMIGAFLAAVAAPYFDQVPEEKA</sequence>
<protein>
    <submittedName>
        <fullName evidence="8">Major intrinsic protein (MIP) superfamily</fullName>
    </submittedName>
</protein>
<proteinExistence type="inferred from homology"/>
<keyword evidence="3 6" id="KW-0812">Transmembrane</keyword>
<accession>A9NHD1</accession>
<evidence type="ECO:0000313" key="8">
    <source>
        <dbReference type="EMBL" id="ABX81761.1"/>
    </source>
</evidence>
<dbReference type="PANTHER" id="PTHR45724:SF13">
    <property type="entry name" value="AQUAPORIN NIP1-1-RELATED"/>
    <property type="match status" value="1"/>
</dbReference>
<dbReference type="PANTHER" id="PTHR45724">
    <property type="entry name" value="AQUAPORIN NIP2-1"/>
    <property type="match status" value="1"/>
</dbReference>
<dbReference type="PROSITE" id="PS00221">
    <property type="entry name" value="MIP"/>
    <property type="match status" value="1"/>
</dbReference>
<evidence type="ECO:0000256" key="6">
    <source>
        <dbReference type="RuleBase" id="RU000477"/>
    </source>
</evidence>
<dbReference type="Proteomes" id="UP000008558">
    <property type="component" value="Chromosome"/>
</dbReference>
<feature type="transmembrane region" description="Helical" evidence="7">
    <location>
        <begin position="155"/>
        <end position="178"/>
    </location>
</feature>
<dbReference type="HOGENOM" id="CLU_020019_3_2_14"/>
<dbReference type="KEGG" id="acl:ACL_1162"/>